<feature type="non-terminal residue" evidence="1">
    <location>
        <position position="1"/>
    </location>
</feature>
<organism evidence="1 2">
    <name type="scientific">Perkinsus olseni</name>
    <name type="common">Perkinsus atlanticus</name>
    <dbReference type="NCBI Taxonomy" id="32597"/>
    <lineage>
        <taxon>Eukaryota</taxon>
        <taxon>Sar</taxon>
        <taxon>Alveolata</taxon>
        <taxon>Perkinsozoa</taxon>
        <taxon>Perkinsea</taxon>
        <taxon>Perkinsida</taxon>
        <taxon>Perkinsidae</taxon>
        <taxon>Perkinsus</taxon>
    </lineage>
</organism>
<keyword evidence="2" id="KW-1185">Reference proteome</keyword>
<name>A0A7J6T645_PEROL</name>
<dbReference type="AlphaFoldDB" id="A0A7J6T645"/>
<dbReference type="EMBL" id="JABANO010013065">
    <property type="protein sequence ID" value="KAF4740744.1"/>
    <property type="molecule type" value="Genomic_DNA"/>
</dbReference>
<gene>
    <name evidence="1" type="ORF">FOZ63_014774</name>
</gene>
<accession>A0A7J6T645</accession>
<evidence type="ECO:0000313" key="2">
    <source>
        <dbReference type="Proteomes" id="UP000553632"/>
    </source>
</evidence>
<comment type="caution">
    <text evidence="1">The sequence shown here is derived from an EMBL/GenBank/DDBJ whole genome shotgun (WGS) entry which is preliminary data.</text>
</comment>
<proteinExistence type="predicted"/>
<sequence length="139" mass="15849">MRPDAVCYLCSAVRTESTWKEFLKFLDGLDVKVLIRKPAQWEGLAREEFLAGRCPGPRDLDMDLSQGLKVASAMVWLANSPRASGWHLTNWAKAVEGLQVQQMRELVDRVYREDTERFSSFGIFAGMHSSIPMKELEEL</sequence>
<dbReference type="Proteomes" id="UP000553632">
    <property type="component" value="Unassembled WGS sequence"/>
</dbReference>
<reference evidence="1 2" key="1">
    <citation type="submission" date="2020-04" db="EMBL/GenBank/DDBJ databases">
        <title>Perkinsus olseni comparative genomics.</title>
        <authorList>
            <person name="Bogema D.R."/>
        </authorList>
    </citation>
    <scope>NUCLEOTIDE SEQUENCE [LARGE SCALE GENOMIC DNA]</scope>
    <source>
        <strain evidence="1 2">ATCC PRA-207</strain>
    </source>
</reference>
<evidence type="ECO:0000313" key="1">
    <source>
        <dbReference type="EMBL" id="KAF4740744.1"/>
    </source>
</evidence>
<protein>
    <submittedName>
        <fullName evidence="1">Uncharacterized protein</fullName>
    </submittedName>
</protein>